<keyword evidence="2" id="KW-0547">Nucleotide-binding</keyword>
<reference evidence="7 8" key="1">
    <citation type="journal article" date="2016" name="Nat. Commun.">
        <title>Thousands of microbial genomes shed light on interconnected biogeochemical processes in an aquifer system.</title>
        <authorList>
            <person name="Anantharaman K."/>
            <person name="Brown C.T."/>
            <person name="Hug L.A."/>
            <person name="Sharon I."/>
            <person name="Castelle C.J."/>
            <person name="Probst A.J."/>
            <person name="Thomas B.C."/>
            <person name="Singh A."/>
            <person name="Wilkins M.J."/>
            <person name="Karaoz U."/>
            <person name="Brodie E.L."/>
            <person name="Williams K.H."/>
            <person name="Hubbard S.S."/>
            <person name="Banfield J.F."/>
        </authorList>
    </citation>
    <scope>NUCLEOTIDE SEQUENCE [LARGE SCALE GENOMIC DNA]</scope>
</reference>
<proteinExistence type="inferred from homology"/>
<dbReference type="Proteomes" id="UP000178526">
    <property type="component" value="Unassembled WGS sequence"/>
</dbReference>
<sequence>MNLVEEALKGNYRAIARIITMIENDSPEGIAMMKELHLHTGKAYVIGITGAPGVGKSTLVDKIIEYLRNEKKKVGVVAVDPSSPFSGGAILADRIRMQHHFLDEGVFIRSMATRGSFGGLSRTTKDAVKVLDASGFDFIIIETVGVGQDEVDVVKFSKTTLVAFAPGLGDEVQAMKAGIMEIGDIFVINKADREDADKTEMDINAMLGLNPKKNGWVPIVVKTVATTGEGIKELMKQIDLHRDFLEKNTSFLYEKEIYKSEMEIATILKEKLFERALEKTKAEGGIRGYAEKVASREIDAYTAAEKILDTFKCCSN</sequence>
<dbReference type="InterPro" id="IPR027417">
    <property type="entry name" value="P-loop_NTPase"/>
</dbReference>
<dbReference type="Gene3D" id="3.40.50.300">
    <property type="entry name" value="P-loop containing nucleotide triphosphate hydrolases"/>
    <property type="match status" value="1"/>
</dbReference>
<evidence type="ECO:0000256" key="4">
    <source>
        <dbReference type="ARBA" id="ARBA00023134"/>
    </source>
</evidence>
<feature type="domain" description="AAA+ ATPase" evidence="6">
    <location>
        <begin position="42"/>
        <end position="186"/>
    </location>
</feature>
<comment type="caution">
    <text evidence="7">The sequence shown here is derived from an EMBL/GenBank/DDBJ whole genome shotgun (WGS) entry which is preliminary data.</text>
</comment>
<name>A0A1F7RCB2_9BACT</name>
<dbReference type="SMART" id="SM00382">
    <property type="entry name" value="AAA"/>
    <property type="match status" value="1"/>
</dbReference>
<keyword evidence="4" id="KW-0342">GTP-binding</keyword>
<dbReference type="InterPro" id="IPR003593">
    <property type="entry name" value="AAA+_ATPase"/>
</dbReference>
<accession>A0A1F7RCB2</accession>
<dbReference type="GO" id="GO:0003924">
    <property type="term" value="F:GTPase activity"/>
    <property type="evidence" value="ECO:0007669"/>
    <property type="project" value="InterPro"/>
</dbReference>
<organism evidence="7 8">
    <name type="scientific">Candidatus Schekmanbacteria bacterium GWA2_38_11</name>
    <dbReference type="NCBI Taxonomy" id="1817876"/>
    <lineage>
        <taxon>Bacteria</taxon>
        <taxon>Candidatus Schekmaniibacteriota</taxon>
    </lineage>
</organism>
<dbReference type="InterPro" id="IPR052040">
    <property type="entry name" value="GTPase/Isobutyryl-CoA_mutase"/>
</dbReference>
<evidence type="ECO:0000256" key="5">
    <source>
        <dbReference type="ARBA" id="ARBA00023186"/>
    </source>
</evidence>
<keyword evidence="5" id="KW-0143">Chaperone</keyword>
<dbReference type="InterPro" id="IPR005129">
    <property type="entry name" value="GTPase_ArgK"/>
</dbReference>
<protein>
    <submittedName>
        <fullName evidence="7">GTPase</fullName>
    </submittedName>
</protein>
<evidence type="ECO:0000256" key="1">
    <source>
        <dbReference type="ARBA" id="ARBA00009625"/>
    </source>
</evidence>
<evidence type="ECO:0000256" key="3">
    <source>
        <dbReference type="ARBA" id="ARBA00022801"/>
    </source>
</evidence>
<dbReference type="CDD" id="cd03114">
    <property type="entry name" value="MMAA-like"/>
    <property type="match status" value="1"/>
</dbReference>
<dbReference type="Pfam" id="PF03308">
    <property type="entry name" value="MeaB"/>
    <property type="match status" value="1"/>
</dbReference>
<dbReference type="NCBIfam" id="TIGR00750">
    <property type="entry name" value="lao"/>
    <property type="match status" value="1"/>
</dbReference>
<evidence type="ECO:0000313" key="8">
    <source>
        <dbReference type="Proteomes" id="UP000178526"/>
    </source>
</evidence>
<keyword evidence="3" id="KW-0378">Hydrolase</keyword>
<dbReference type="SUPFAM" id="SSF52540">
    <property type="entry name" value="P-loop containing nucleoside triphosphate hydrolases"/>
    <property type="match status" value="1"/>
</dbReference>
<evidence type="ECO:0000259" key="6">
    <source>
        <dbReference type="SMART" id="SM00382"/>
    </source>
</evidence>
<dbReference type="EMBL" id="MGDB01000134">
    <property type="protein sequence ID" value="OGL38828.1"/>
    <property type="molecule type" value="Genomic_DNA"/>
</dbReference>
<dbReference type="GO" id="GO:0005525">
    <property type="term" value="F:GTP binding"/>
    <property type="evidence" value="ECO:0007669"/>
    <property type="project" value="UniProtKB-KW"/>
</dbReference>
<evidence type="ECO:0000313" key="7">
    <source>
        <dbReference type="EMBL" id="OGL38828.1"/>
    </source>
</evidence>
<dbReference type="AlphaFoldDB" id="A0A1F7RCB2"/>
<dbReference type="PANTHER" id="PTHR43087:SF1">
    <property type="entry name" value="LAO_AO TRANSPORT SYSTEM ATPASE"/>
    <property type="match status" value="1"/>
</dbReference>
<evidence type="ECO:0000256" key="2">
    <source>
        <dbReference type="ARBA" id="ARBA00022741"/>
    </source>
</evidence>
<comment type="similarity">
    <text evidence="1">Belongs to the SIMIBI class G3E GTPase family. ArgK/MeaB subfamily.</text>
</comment>
<dbReference type="PANTHER" id="PTHR43087">
    <property type="entry name" value="LYSINE/ARGININE/ORNITHINE TRANSPORT SYSTEM KINASE"/>
    <property type="match status" value="1"/>
</dbReference>
<gene>
    <name evidence="7" type="ORF">A2042_02675</name>
</gene>